<dbReference type="Gene3D" id="3.20.20.140">
    <property type="entry name" value="Metal-dependent hydrolases"/>
    <property type="match status" value="1"/>
</dbReference>
<dbReference type="RefSeq" id="WP_234268693.1">
    <property type="nucleotide sequence ID" value="NZ_JABFTX010000001.1"/>
</dbReference>
<feature type="binding site" evidence="7">
    <location>
        <position position="142"/>
    </location>
    <ligand>
        <name>N-formimidoyl-L-glutamate</name>
        <dbReference type="ChEBI" id="CHEBI:58928"/>
    </ligand>
</feature>
<keyword evidence="4 7" id="KW-0369">Histidine metabolism</keyword>
<dbReference type="NCBIfam" id="TIGR01224">
    <property type="entry name" value="hutI"/>
    <property type="match status" value="1"/>
</dbReference>
<feature type="binding site" evidence="7">
    <location>
        <position position="315"/>
    </location>
    <ligand>
        <name>Fe(3+)</name>
        <dbReference type="ChEBI" id="CHEBI:29034"/>
    </ligand>
</feature>
<feature type="binding site" evidence="7">
    <location>
        <position position="240"/>
    </location>
    <ligand>
        <name>Fe(3+)</name>
        <dbReference type="ChEBI" id="CHEBI:29034"/>
    </ligand>
</feature>
<evidence type="ECO:0000256" key="3">
    <source>
        <dbReference type="ARBA" id="ARBA00022801"/>
    </source>
</evidence>
<dbReference type="Proteomes" id="UP001320168">
    <property type="component" value="Unassembled WGS sequence"/>
</dbReference>
<comment type="subcellular location">
    <subcellularLocation>
        <location evidence="7">Cytoplasm</location>
    </subcellularLocation>
</comment>
<comment type="cofactor">
    <cofactor evidence="7">
        <name>Zn(2+)</name>
        <dbReference type="ChEBI" id="CHEBI:29105"/>
    </cofactor>
    <cofactor evidence="7">
        <name>Fe(3+)</name>
        <dbReference type="ChEBI" id="CHEBI:29034"/>
    </cofactor>
    <text evidence="7">Binds 1 zinc or iron ion per subunit.</text>
</comment>
<dbReference type="GO" id="GO:0050480">
    <property type="term" value="F:imidazolonepropionase activity"/>
    <property type="evidence" value="ECO:0007669"/>
    <property type="project" value="UniProtKB-EC"/>
</dbReference>
<dbReference type="InterPro" id="IPR006680">
    <property type="entry name" value="Amidohydro-rel"/>
</dbReference>
<name>A0ABS8ZZC6_9GAMM</name>
<dbReference type="EC" id="3.5.2.7" evidence="1 7"/>
<keyword evidence="3 7" id="KW-0378">Hydrolase</keyword>
<feature type="binding site" evidence="7">
    <location>
        <position position="142"/>
    </location>
    <ligand>
        <name>4-imidazolone-5-propanoate</name>
        <dbReference type="ChEBI" id="CHEBI:77893"/>
    </ligand>
</feature>
<dbReference type="HAMAP" id="MF_00372">
    <property type="entry name" value="HutI"/>
    <property type="match status" value="1"/>
</dbReference>
<feature type="binding site" evidence="7">
    <location>
        <position position="70"/>
    </location>
    <ligand>
        <name>Zn(2+)</name>
        <dbReference type="ChEBI" id="CHEBI:29105"/>
    </ligand>
</feature>
<evidence type="ECO:0000259" key="8">
    <source>
        <dbReference type="Pfam" id="PF01979"/>
    </source>
</evidence>
<comment type="similarity">
    <text evidence="7">Belongs to the metallo-dependent hydrolases superfamily. HutI family.</text>
</comment>
<feature type="binding site" evidence="7">
    <location>
        <position position="70"/>
    </location>
    <ligand>
        <name>Fe(3+)</name>
        <dbReference type="ChEBI" id="CHEBI:29034"/>
    </ligand>
</feature>
<dbReference type="Pfam" id="PF01979">
    <property type="entry name" value="Amidohydro_1"/>
    <property type="match status" value="1"/>
</dbReference>
<protein>
    <recommendedName>
        <fullName evidence="1 7">Imidazolonepropionase</fullName>
        <ecNumber evidence="1 7">3.5.2.7</ecNumber>
    </recommendedName>
    <alternativeName>
        <fullName evidence="7">Imidazolone-5-propionate hydrolase</fullName>
    </alternativeName>
</protein>
<dbReference type="CDD" id="cd01296">
    <property type="entry name" value="Imidazolone-5PH"/>
    <property type="match status" value="1"/>
</dbReference>
<keyword evidence="2 7" id="KW-0479">Metal-binding</keyword>
<evidence type="ECO:0000256" key="5">
    <source>
        <dbReference type="ARBA" id="ARBA00022833"/>
    </source>
</evidence>
<evidence type="ECO:0000256" key="4">
    <source>
        <dbReference type="ARBA" id="ARBA00022808"/>
    </source>
</evidence>
<evidence type="ECO:0000256" key="7">
    <source>
        <dbReference type="HAMAP-Rule" id="MF_00372"/>
    </source>
</evidence>
<dbReference type="InterPro" id="IPR032466">
    <property type="entry name" value="Metal_Hydrolase"/>
</dbReference>
<comment type="function">
    <text evidence="7">Catalyzes the hydrolytic cleavage of the carbon-nitrogen bond in imidazolone-5-propanoate to yield N-formimidoyl-L-glutamate. It is the third step in the universal histidine degradation pathway.</text>
</comment>
<comment type="pathway">
    <text evidence="7">Amino-acid degradation; L-histidine degradation into L-glutamate; N-formimidoyl-L-glutamate from L-histidine: step 3/3.</text>
</comment>
<organism evidence="9 10">
    <name type="scientific">Billgrantia ethanolica</name>
    <dbReference type="NCBI Taxonomy" id="2733486"/>
    <lineage>
        <taxon>Bacteria</taxon>
        <taxon>Pseudomonadati</taxon>
        <taxon>Pseudomonadota</taxon>
        <taxon>Gammaproteobacteria</taxon>
        <taxon>Oceanospirillales</taxon>
        <taxon>Halomonadaceae</taxon>
        <taxon>Billgrantia</taxon>
    </lineage>
</organism>
<proteinExistence type="inferred from homology"/>
<feature type="binding site" evidence="7">
    <location>
        <position position="79"/>
    </location>
    <ligand>
        <name>4-imidazolone-5-propanoate</name>
        <dbReference type="ChEBI" id="CHEBI:77893"/>
    </ligand>
</feature>
<evidence type="ECO:0000256" key="6">
    <source>
        <dbReference type="ARBA" id="ARBA00023004"/>
    </source>
</evidence>
<dbReference type="SUPFAM" id="SSF51556">
    <property type="entry name" value="Metallo-dependent hydrolases"/>
    <property type="match status" value="1"/>
</dbReference>
<dbReference type="PANTHER" id="PTHR42752:SF1">
    <property type="entry name" value="IMIDAZOLONEPROPIONASE-RELATED"/>
    <property type="match status" value="1"/>
</dbReference>
<keyword evidence="10" id="KW-1185">Reference proteome</keyword>
<feature type="binding site" evidence="7">
    <location>
        <position position="319"/>
    </location>
    <ligand>
        <name>N-formimidoyl-L-glutamate</name>
        <dbReference type="ChEBI" id="CHEBI:58928"/>
    </ligand>
</feature>
<feature type="binding site" evidence="7">
    <location>
        <position position="243"/>
    </location>
    <ligand>
        <name>4-imidazolone-5-propanoate</name>
        <dbReference type="ChEBI" id="CHEBI:77893"/>
    </ligand>
</feature>
<sequence length="416" mass="44729">MPANSKQRLVWHDVTLFDGHDTLPQPMAVIVAGDTIERVVPMRELDPNETADCQPLGQGGVMTPGLVDCHTHLVFGGSRADEFERRLEGASYEEIARRGGGILSTVRATREASEAQLFSLARPRLEALLREGVTTVEIKSGYGLSVDDELKMLRVARRLGETLPVRVMTTLLGAHALPPEYREDSDGYIDLVCREMIPAAAAEGLADAVDVFCEKIAFSVAQCERVFEAAEAHGLPIKAHAEQLSNLGGSAMAARHGALSADHIEYLDEAGVAALREAGSVAVLLPGAFHTLRETQLPPIAALREAGVPMAIATDANPGSSPLFMPTLMLNFACTLFRLTPREALAGMTAHGARALGLHTRQLGRIVPGAPADLCLWDIGSPAELAYAVQPGRLRQRIFQGQRSLHGESSHDQTQH</sequence>
<dbReference type="InterPro" id="IPR011059">
    <property type="entry name" value="Metal-dep_hydrolase_composite"/>
</dbReference>
<reference evidence="9 10" key="1">
    <citation type="journal article" date="2021" name="Front. Microbiol.">
        <title>Aerobic Denitrification and Heterotrophic Sulfur Oxidation in the Genus Halomonas Revealed by Six Novel Species Characterizations and Genome-Based Analysis.</title>
        <authorList>
            <person name="Wang L."/>
            <person name="Shao Z."/>
        </authorList>
    </citation>
    <scope>NUCLEOTIDE SEQUENCE [LARGE SCALE GENOMIC DNA]</scope>
    <source>
        <strain evidence="9 10">MCCC 1A11081</strain>
    </source>
</reference>
<keyword evidence="7" id="KW-0963">Cytoplasm</keyword>
<comment type="caution">
    <text evidence="9">The sequence shown here is derived from an EMBL/GenBank/DDBJ whole genome shotgun (WGS) entry which is preliminary data.</text>
</comment>
<evidence type="ECO:0000313" key="9">
    <source>
        <dbReference type="EMBL" id="MCE8001881.1"/>
    </source>
</evidence>
<dbReference type="Gene3D" id="2.30.40.10">
    <property type="entry name" value="Urease, subunit C, domain 1"/>
    <property type="match status" value="1"/>
</dbReference>
<feature type="binding site" evidence="7">
    <location>
        <position position="175"/>
    </location>
    <ligand>
        <name>4-imidazolone-5-propanoate</name>
        <dbReference type="ChEBI" id="CHEBI:77893"/>
    </ligand>
</feature>
<dbReference type="PANTHER" id="PTHR42752">
    <property type="entry name" value="IMIDAZOLONEPROPIONASE"/>
    <property type="match status" value="1"/>
</dbReference>
<accession>A0ABS8ZZC6</accession>
<feature type="binding site" evidence="7">
    <location>
        <position position="317"/>
    </location>
    <ligand>
        <name>N-formimidoyl-L-glutamate</name>
        <dbReference type="ChEBI" id="CHEBI:58928"/>
    </ligand>
</feature>
<dbReference type="InterPro" id="IPR005920">
    <property type="entry name" value="HutI"/>
</dbReference>
<feature type="binding site" evidence="7">
    <location>
        <position position="320"/>
    </location>
    <ligand>
        <name>4-imidazolone-5-propanoate</name>
        <dbReference type="ChEBI" id="CHEBI:77893"/>
    </ligand>
</feature>
<feature type="binding site" evidence="7">
    <location>
        <position position="72"/>
    </location>
    <ligand>
        <name>Fe(3+)</name>
        <dbReference type="ChEBI" id="CHEBI:29034"/>
    </ligand>
</feature>
<feature type="binding site" evidence="7">
    <location>
        <position position="72"/>
    </location>
    <ligand>
        <name>Zn(2+)</name>
        <dbReference type="ChEBI" id="CHEBI:29105"/>
    </ligand>
</feature>
<feature type="binding site" evidence="7">
    <location>
        <position position="315"/>
    </location>
    <ligand>
        <name>Zn(2+)</name>
        <dbReference type="ChEBI" id="CHEBI:29105"/>
    </ligand>
</feature>
<comment type="catalytic activity">
    <reaction evidence="7">
        <text>4-imidazolone-5-propanoate + H2O = N-formimidoyl-L-glutamate</text>
        <dbReference type="Rhea" id="RHEA:23660"/>
        <dbReference type="ChEBI" id="CHEBI:15377"/>
        <dbReference type="ChEBI" id="CHEBI:58928"/>
        <dbReference type="ChEBI" id="CHEBI:77893"/>
        <dbReference type="EC" id="3.5.2.7"/>
    </reaction>
</comment>
<evidence type="ECO:0000313" key="10">
    <source>
        <dbReference type="Proteomes" id="UP001320168"/>
    </source>
</evidence>
<evidence type="ECO:0000256" key="2">
    <source>
        <dbReference type="ARBA" id="ARBA00022723"/>
    </source>
</evidence>
<evidence type="ECO:0000256" key="1">
    <source>
        <dbReference type="ARBA" id="ARBA00012864"/>
    </source>
</evidence>
<keyword evidence="6 7" id="KW-0408">Iron</keyword>
<dbReference type="EMBL" id="JABFTX010000001">
    <property type="protein sequence ID" value="MCE8001881.1"/>
    <property type="molecule type" value="Genomic_DNA"/>
</dbReference>
<keyword evidence="5 7" id="KW-0862">Zinc</keyword>
<feature type="domain" description="Amidohydrolase-related" evidence="8">
    <location>
        <begin position="61"/>
        <end position="387"/>
    </location>
</feature>
<gene>
    <name evidence="7" type="primary">hutI</name>
    <name evidence="9" type="ORF">HOP53_03415</name>
</gene>
<feature type="binding site" evidence="7">
    <location>
        <position position="240"/>
    </location>
    <ligand>
        <name>Zn(2+)</name>
        <dbReference type="ChEBI" id="CHEBI:29105"/>
    </ligand>
</feature>
<dbReference type="SUPFAM" id="SSF51338">
    <property type="entry name" value="Composite domain of metallo-dependent hydrolases"/>
    <property type="match status" value="2"/>
</dbReference>